<dbReference type="InterPro" id="IPR006026">
    <property type="entry name" value="Peptidase_Metallo"/>
</dbReference>
<dbReference type="EMBL" id="FOVD01000001">
    <property type="protein sequence ID" value="SFN00471.1"/>
    <property type="molecule type" value="Genomic_DNA"/>
</dbReference>
<accession>A0A1I4VH08</accession>
<dbReference type="GO" id="GO:0006508">
    <property type="term" value="P:proteolysis"/>
    <property type="evidence" value="ECO:0007669"/>
    <property type="project" value="InterPro"/>
</dbReference>
<dbReference type="RefSeq" id="WP_090022162.1">
    <property type="nucleotide sequence ID" value="NZ_FOVD01000001.1"/>
</dbReference>
<dbReference type="PROSITE" id="PS51257">
    <property type="entry name" value="PROKAR_LIPOPROTEIN"/>
    <property type="match status" value="1"/>
</dbReference>
<dbReference type="Proteomes" id="UP000198769">
    <property type="component" value="Unassembled WGS sequence"/>
</dbReference>
<dbReference type="SUPFAM" id="SSF55486">
    <property type="entry name" value="Metalloproteases ('zincins'), catalytic domain"/>
    <property type="match status" value="1"/>
</dbReference>
<dbReference type="AlphaFoldDB" id="A0A1I4VH08"/>
<organism evidence="2 3">
    <name type="scientific">Chryseobacterium oleae</name>
    <dbReference type="NCBI Taxonomy" id="491207"/>
    <lineage>
        <taxon>Bacteria</taxon>
        <taxon>Pseudomonadati</taxon>
        <taxon>Bacteroidota</taxon>
        <taxon>Flavobacteriia</taxon>
        <taxon>Flavobacteriales</taxon>
        <taxon>Weeksellaceae</taxon>
        <taxon>Chryseobacterium group</taxon>
        <taxon>Chryseobacterium</taxon>
    </lineage>
</organism>
<dbReference type="GO" id="GO:0008270">
    <property type="term" value="F:zinc ion binding"/>
    <property type="evidence" value="ECO:0007669"/>
    <property type="project" value="InterPro"/>
</dbReference>
<proteinExistence type="predicted"/>
<sequence length="291" mass="33580">MKTLILPLVLLAMISCTDKKSADKQRLCTELYTDDHPFMPMDIKAAVVKKSLWPHSVNFPLRITVKFLNGTDFQKNKVREYVKLWTQASADGVEYKFHEKKKINFRFIPYDVTTSGNNADIRISFGNGGSSSYIGIDCKTIPQDQPTMFFGWINESEPEESIKQVVLHEFGHALGFIHEHQNPTANIPWNKPEVYDYYRRTQNPPWSKEKVDRNVFERYSTSSTNYTAYDSLSIMHYAIPSFLTNGGYSTPWNSDLSPTDISFVKQIYPYHPCYVNESCCYDKNGKKILCN</sequence>
<protein>
    <submittedName>
        <fullName evidence="2">Astacin (Peptidase family M12A)</fullName>
    </submittedName>
</protein>
<feature type="domain" description="Peptidase metallopeptidase" evidence="1">
    <location>
        <begin position="49"/>
        <end position="221"/>
    </location>
</feature>
<dbReference type="InterPro" id="IPR024079">
    <property type="entry name" value="MetalloPept_cat_dom_sf"/>
</dbReference>
<reference evidence="3" key="1">
    <citation type="submission" date="2016-10" db="EMBL/GenBank/DDBJ databases">
        <authorList>
            <person name="Varghese N."/>
            <person name="Submissions S."/>
        </authorList>
    </citation>
    <scope>NUCLEOTIDE SEQUENCE [LARGE SCALE GENOMIC DNA]</scope>
    <source>
        <strain evidence="3">DSM 25575</strain>
    </source>
</reference>
<evidence type="ECO:0000313" key="2">
    <source>
        <dbReference type="EMBL" id="SFN00471.1"/>
    </source>
</evidence>
<gene>
    <name evidence="2" type="ORF">SAMN05421594_0287</name>
</gene>
<evidence type="ECO:0000259" key="1">
    <source>
        <dbReference type="SMART" id="SM00235"/>
    </source>
</evidence>
<dbReference type="SMART" id="SM00235">
    <property type="entry name" value="ZnMc"/>
    <property type="match status" value="1"/>
</dbReference>
<keyword evidence="3" id="KW-1185">Reference proteome</keyword>
<dbReference type="OrthoDB" id="3669864at2"/>
<name>A0A1I4VH08_CHROL</name>
<dbReference type="Gene3D" id="3.40.390.10">
    <property type="entry name" value="Collagenase (Catalytic Domain)"/>
    <property type="match status" value="1"/>
</dbReference>
<evidence type="ECO:0000313" key="3">
    <source>
        <dbReference type="Proteomes" id="UP000198769"/>
    </source>
</evidence>
<dbReference type="GO" id="GO:0008237">
    <property type="term" value="F:metallopeptidase activity"/>
    <property type="evidence" value="ECO:0007669"/>
    <property type="project" value="InterPro"/>
</dbReference>